<dbReference type="SUPFAM" id="SSF82171">
    <property type="entry name" value="DPP6 N-terminal domain-like"/>
    <property type="match status" value="1"/>
</dbReference>
<evidence type="ECO:0008006" key="5">
    <source>
        <dbReference type="Google" id="ProtNLM"/>
    </source>
</evidence>
<dbReference type="PROSITE" id="PS51257">
    <property type="entry name" value="PROKAR_LIPOPROTEIN"/>
    <property type="match status" value="1"/>
</dbReference>
<accession>A0A0P1LYL9</accession>
<dbReference type="AlphaFoldDB" id="A0A0P1LYL9"/>
<evidence type="ECO:0000313" key="4">
    <source>
        <dbReference type="Proteomes" id="UP000182200"/>
    </source>
</evidence>
<dbReference type="RefSeq" id="WP_047134559.1">
    <property type="nucleotide sequence ID" value="NZ_CZVI01000004.1"/>
</dbReference>
<protein>
    <recommendedName>
        <fullName evidence="5">Lipoprotein</fullName>
    </recommendedName>
</protein>
<dbReference type="EMBL" id="CZVI01000004">
    <property type="protein sequence ID" value="CUS80851.1"/>
    <property type="molecule type" value="Genomic_DNA"/>
</dbReference>
<keyword evidence="4" id="KW-1185">Reference proteome</keyword>
<dbReference type="OrthoDB" id="9811934at2"/>
<dbReference type="PANTHER" id="PTHR42754:SF1">
    <property type="entry name" value="LIPOPROTEIN"/>
    <property type="match status" value="1"/>
</dbReference>
<proteinExistence type="predicted"/>
<accession>A0A0P1N0E9</accession>
<reference evidence="1 4" key="1">
    <citation type="submission" date="2015-11" db="EMBL/GenBank/DDBJ databases">
        <authorList>
            <person name="Varghese N."/>
        </authorList>
    </citation>
    <scope>NUCLEOTIDE SEQUENCE [LARGE SCALE GENOMIC DNA]</scope>
    <source>
        <strain evidence="1 4">JGI-8</strain>
    </source>
</reference>
<reference evidence="2 3" key="2">
    <citation type="submission" date="2015-11" db="EMBL/GenBank/DDBJ databases">
        <authorList>
            <person name="Zhang Y."/>
            <person name="Guo Z."/>
        </authorList>
    </citation>
    <scope>NUCLEOTIDE SEQUENCE [LARGE SCALE GENOMIC DNA]</scope>
    <source>
        <strain evidence="2">JGI-4</strain>
    </source>
</reference>
<accession>A0A0P1MGN8</accession>
<evidence type="ECO:0000313" key="1">
    <source>
        <dbReference type="EMBL" id="CUS80851.1"/>
    </source>
</evidence>
<sequence length="410" mass="45716">MRVIIFTILIFNFIAGCNFPGEVNGDKDDVSRGPFDVAYSVLETGDGYIFAGRTWEKGYNIWVVKIDKQGNILSQNTYGEAQKDEVAYTMDRAADGGYILAGYSKLWSSFNMNSYILKIKADGQKEWEIESSGFVHSEIKNVKATLDGGFVAVGYTTDENNKKKIYVAKFSSNGVKQWERSYYSSHGDAVEGNWIEETGDGGYIVVGAAISLGGLFRLRRDLYILALDQNGERVWDKVWGGIGTPEDEAYCIQKTSDGGYILTGYVVEYNEDGTTNYQLYVVKLKIQDNLVVEWVKVYGGVEHEVGHYIRQTSDGGYIVVGTVDTRDTWVSDIYVLKLDGNGEKVWEKRFGGEYEDGGNFVMEASDGGYIIAGFLGKAITPEMHTEAYIIKLDANGNVSWQRAYTRSIGQ</sequence>
<organism evidence="2 3">
    <name type="scientific">Candidatus Kryptonium thompsonii</name>
    <dbReference type="NCBI Taxonomy" id="1633631"/>
    <lineage>
        <taxon>Bacteria</taxon>
        <taxon>Pseudomonadati</taxon>
        <taxon>Candidatus Kryptoniota</taxon>
        <taxon>Candidatus Kryptonium</taxon>
    </lineage>
</organism>
<accession>A0A0P1NUA7</accession>
<dbReference type="Proteomes" id="UP000182011">
    <property type="component" value="Unassembled WGS sequence"/>
</dbReference>
<accession>A0A0N7MUS8</accession>
<evidence type="ECO:0000313" key="3">
    <source>
        <dbReference type="Proteomes" id="UP000182011"/>
    </source>
</evidence>
<dbReference type="PANTHER" id="PTHR42754">
    <property type="entry name" value="ENDOGLUCANASE"/>
    <property type="match status" value="1"/>
</dbReference>
<accession>A0A0N7MQ49</accession>
<accession>A0A0P1M3N9</accession>
<accession>A0A0S4MRN2</accession>
<accession>A0A0P1MHF2</accession>
<dbReference type="STRING" id="1633631.GCA_001442925_00258"/>
<dbReference type="Proteomes" id="UP000182200">
    <property type="component" value="Unassembled WGS sequence"/>
</dbReference>
<dbReference type="EMBL" id="FAOP01000002">
    <property type="protein sequence ID" value="CUU01365.1"/>
    <property type="molecule type" value="Genomic_DNA"/>
</dbReference>
<name>A0A0P1LYL9_9BACT</name>
<gene>
    <name evidence="2" type="ORF">JGI4_00256</name>
    <name evidence="1" type="ORF">JGI8_00446</name>
</gene>
<evidence type="ECO:0000313" key="2">
    <source>
        <dbReference type="EMBL" id="CUU01365.1"/>
    </source>
</evidence>